<accession>A0A2P5B0H7</accession>
<feature type="transmembrane region" description="Helical" evidence="1">
    <location>
        <begin position="22"/>
        <end position="40"/>
    </location>
</feature>
<protein>
    <submittedName>
        <fullName evidence="2">Uncharacterized protein</fullName>
    </submittedName>
</protein>
<comment type="caution">
    <text evidence="2">The sequence shown here is derived from an EMBL/GenBank/DDBJ whole genome shotgun (WGS) entry which is preliminary data.</text>
</comment>
<keyword evidence="1" id="KW-1133">Transmembrane helix</keyword>
<keyword evidence="3" id="KW-1185">Reference proteome</keyword>
<evidence type="ECO:0000313" key="2">
    <source>
        <dbReference type="EMBL" id="PON42256.1"/>
    </source>
</evidence>
<gene>
    <name evidence="2" type="ORF">TorRG33x02_336200</name>
</gene>
<organism evidence="2 3">
    <name type="scientific">Trema orientale</name>
    <name type="common">Charcoal tree</name>
    <name type="synonym">Celtis orientalis</name>
    <dbReference type="NCBI Taxonomy" id="63057"/>
    <lineage>
        <taxon>Eukaryota</taxon>
        <taxon>Viridiplantae</taxon>
        <taxon>Streptophyta</taxon>
        <taxon>Embryophyta</taxon>
        <taxon>Tracheophyta</taxon>
        <taxon>Spermatophyta</taxon>
        <taxon>Magnoliopsida</taxon>
        <taxon>eudicotyledons</taxon>
        <taxon>Gunneridae</taxon>
        <taxon>Pentapetalae</taxon>
        <taxon>rosids</taxon>
        <taxon>fabids</taxon>
        <taxon>Rosales</taxon>
        <taxon>Cannabaceae</taxon>
        <taxon>Trema</taxon>
    </lineage>
</organism>
<proteinExistence type="predicted"/>
<evidence type="ECO:0000313" key="3">
    <source>
        <dbReference type="Proteomes" id="UP000237000"/>
    </source>
</evidence>
<dbReference type="EMBL" id="JXTC01000640">
    <property type="protein sequence ID" value="PON42256.1"/>
    <property type="molecule type" value="Genomic_DNA"/>
</dbReference>
<dbReference type="AlphaFoldDB" id="A0A2P5B0H7"/>
<reference evidence="3" key="1">
    <citation type="submission" date="2016-06" db="EMBL/GenBank/DDBJ databases">
        <title>Parallel loss of symbiosis genes in relatives of nitrogen-fixing non-legume Parasponia.</title>
        <authorList>
            <person name="Van Velzen R."/>
            <person name="Holmer R."/>
            <person name="Bu F."/>
            <person name="Rutten L."/>
            <person name="Van Zeijl A."/>
            <person name="Liu W."/>
            <person name="Santuari L."/>
            <person name="Cao Q."/>
            <person name="Sharma T."/>
            <person name="Shen D."/>
            <person name="Roswanjaya Y."/>
            <person name="Wardhani T."/>
            <person name="Kalhor M.S."/>
            <person name="Jansen J."/>
            <person name="Van den Hoogen J."/>
            <person name="Gungor B."/>
            <person name="Hartog M."/>
            <person name="Hontelez J."/>
            <person name="Verver J."/>
            <person name="Yang W.-C."/>
            <person name="Schijlen E."/>
            <person name="Repin R."/>
            <person name="Schilthuizen M."/>
            <person name="Schranz E."/>
            <person name="Heidstra R."/>
            <person name="Miyata K."/>
            <person name="Fedorova E."/>
            <person name="Kohlen W."/>
            <person name="Bisseling T."/>
            <person name="Smit S."/>
            <person name="Geurts R."/>
        </authorList>
    </citation>
    <scope>NUCLEOTIDE SEQUENCE [LARGE SCALE GENOMIC DNA]</scope>
    <source>
        <strain evidence="3">cv. RG33-2</strain>
    </source>
</reference>
<dbReference type="Proteomes" id="UP000237000">
    <property type="component" value="Unassembled WGS sequence"/>
</dbReference>
<evidence type="ECO:0000256" key="1">
    <source>
        <dbReference type="SAM" id="Phobius"/>
    </source>
</evidence>
<dbReference type="InParanoid" id="A0A2P5B0H7"/>
<keyword evidence="1" id="KW-0472">Membrane</keyword>
<keyword evidence="1" id="KW-0812">Transmembrane</keyword>
<name>A0A2P5B0H7_TREOI</name>
<sequence>MAKSHTLCSARQPAVILVRGKFSVLVSLLVLSSSACMRLYTQKMILCSSYEDLFEIHSLILTVYSCIRRGLNGYDENRFLSSCEFLLFKYHLDHPFMYTEGLNDYDVSFIQ</sequence>